<keyword evidence="1" id="KW-0472">Membrane</keyword>
<dbReference type="EMBL" id="FSQX01000002">
    <property type="protein sequence ID" value="SIN87699.1"/>
    <property type="molecule type" value="Genomic_DNA"/>
</dbReference>
<gene>
    <name evidence="2" type="ORF">SAMN05878438_3766</name>
</gene>
<organism evidence="2 3">
    <name type="scientific">Vreelandella aquamarina</name>
    <dbReference type="NCBI Taxonomy" id="77097"/>
    <lineage>
        <taxon>Bacteria</taxon>
        <taxon>Pseudomonadati</taxon>
        <taxon>Pseudomonadota</taxon>
        <taxon>Gammaproteobacteria</taxon>
        <taxon>Oceanospirillales</taxon>
        <taxon>Halomonadaceae</taxon>
        <taxon>Vreelandella</taxon>
    </lineage>
</organism>
<protein>
    <submittedName>
        <fullName evidence="2">Uncharacterized protein</fullName>
    </submittedName>
</protein>
<proteinExistence type="predicted"/>
<keyword evidence="1" id="KW-1133">Transmembrane helix</keyword>
<accession>A0A1N6ESD3</accession>
<evidence type="ECO:0000313" key="2">
    <source>
        <dbReference type="EMBL" id="SIN87699.1"/>
    </source>
</evidence>
<dbReference type="Proteomes" id="UP000185024">
    <property type="component" value="Unassembled WGS sequence"/>
</dbReference>
<feature type="transmembrane region" description="Helical" evidence="1">
    <location>
        <begin position="6"/>
        <end position="24"/>
    </location>
</feature>
<reference evidence="2 3" key="1">
    <citation type="submission" date="2016-11" db="EMBL/GenBank/DDBJ databases">
        <authorList>
            <person name="Jaros S."/>
            <person name="Januszkiewicz K."/>
            <person name="Wedrychowicz H."/>
        </authorList>
    </citation>
    <scope>NUCLEOTIDE SEQUENCE [LARGE SCALE GENOMIC DNA]</scope>
    <source>
        <strain evidence="2 3">ACAM 239</strain>
    </source>
</reference>
<dbReference type="AlphaFoldDB" id="A0A1N6ESD3"/>
<name>A0A1N6ESD3_9GAMM</name>
<keyword evidence="1" id="KW-0812">Transmembrane</keyword>
<evidence type="ECO:0000256" key="1">
    <source>
        <dbReference type="SAM" id="Phobius"/>
    </source>
</evidence>
<evidence type="ECO:0000313" key="3">
    <source>
        <dbReference type="Proteomes" id="UP000185024"/>
    </source>
</evidence>
<sequence>MITIVFWGTIAIFAMFLLGVLPGVKEVFRPIMDILSKGIVEVVKFAAGYMLWLVKTIIHAHLDLISHLSHSRSYFDPADKIRK</sequence>